<dbReference type="AlphaFoldDB" id="A0A2R6VY40"/>
<dbReference type="Gramene" id="Mp8g16640.1">
    <property type="protein sequence ID" value="Mp8g16640.1.cds1"/>
    <property type="gene ID" value="Mp8g16640"/>
</dbReference>
<protein>
    <submittedName>
        <fullName evidence="2">Uncharacterized protein</fullName>
    </submittedName>
</protein>
<keyword evidence="1" id="KW-0732">Signal</keyword>
<reference evidence="3" key="1">
    <citation type="journal article" date="2017" name="Cell">
        <title>Insights into land plant evolution garnered from the Marchantia polymorpha genome.</title>
        <authorList>
            <person name="Bowman J.L."/>
            <person name="Kohchi T."/>
            <person name="Yamato K.T."/>
            <person name="Jenkins J."/>
            <person name="Shu S."/>
            <person name="Ishizaki K."/>
            <person name="Yamaoka S."/>
            <person name="Nishihama R."/>
            <person name="Nakamura Y."/>
            <person name="Berger F."/>
            <person name="Adam C."/>
            <person name="Aki S.S."/>
            <person name="Althoff F."/>
            <person name="Araki T."/>
            <person name="Arteaga-Vazquez M.A."/>
            <person name="Balasubrmanian S."/>
            <person name="Barry K."/>
            <person name="Bauer D."/>
            <person name="Boehm C.R."/>
            <person name="Briginshaw L."/>
            <person name="Caballero-Perez J."/>
            <person name="Catarino B."/>
            <person name="Chen F."/>
            <person name="Chiyoda S."/>
            <person name="Chovatia M."/>
            <person name="Davies K.M."/>
            <person name="Delmans M."/>
            <person name="Demura T."/>
            <person name="Dierschke T."/>
            <person name="Dolan L."/>
            <person name="Dorantes-Acosta A.E."/>
            <person name="Eklund D.M."/>
            <person name="Florent S.N."/>
            <person name="Flores-Sandoval E."/>
            <person name="Fujiyama A."/>
            <person name="Fukuzawa H."/>
            <person name="Galik B."/>
            <person name="Grimanelli D."/>
            <person name="Grimwood J."/>
            <person name="Grossniklaus U."/>
            <person name="Hamada T."/>
            <person name="Haseloff J."/>
            <person name="Hetherington A.J."/>
            <person name="Higo A."/>
            <person name="Hirakawa Y."/>
            <person name="Hundley H.N."/>
            <person name="Ikeda Y."/>
            <person name="Inoue K."/>
            <person name="Inoue S.I."/>
            <person name="Ishida S."/>
            <person name="Jia Q."/>
            <person name="Kakita M."/>
            <person name="Kanazawa T."/>
            <person name="Kawai Y."/>
            <person name="Kawashima T."/>
            <person name="Kennedy M."/>
            <person name="Kinose K."/>
            <person name="Kinoshita T."/>
            <person name="Kohara Y."/>
            <person name="Koide E."/>
            <person name="Komatsu K."/>
            <person name="Kopischke S."/>
            <person name="Kubo M."/>
            <person name="Kyozuka J."/>
            <person name="Lagercrantz U."/>
            <person name="Lin S.S."/>
            <person name="Lindquist E."/>
            <person name="Lipzen A.M."/>
            <person name="Lu C.W."/>
            <person name="De Luna E."/>
            <person name="Martienssen R.A."/>
            <person name="Minamino N."/>
            <person name="Mizutani M."/>
            <person name="Mizutani M."/>
            <person name="Mochizuki N."/>
            <person name="Monte I."/>
            <person name="Mosher R."/>
            <person name="Nagasaki H."/>
            <person name="Nakagami H."/>
            <person name="Naramoto S."/>
            <person name="Nishitani K."/>
            <person name="Ohtani M."/>
            <person name="Okamoto T."/>
            <person name="Okumura M."/>
            <person name="Phillips J."/>
            <person name="Pollak B."/>
            <person name="Reinders A."/>
            <person name="Rovekamp M."/>
            <person name="Sano R."/>
            <person name="Sawa S."/>
            <person name="Schmid M.W."/>
            <person name="Shirakawa M."/>
            <person name="Solano R."/>
            <person name="Spunde A."/>
            <person name="Suetsugu N."/>
            <person name="Sugano S."/>
            <person name="Sugiyama A."/>
            <person name="Sun R."/>
            <person name="Suzuki Y."/>
            <person name="Takenaka M."/>
            <person name="Takezawa D."/>
            <person name="Tomogane H."/>
            <person name="Tsuzuki M."/>
            <person name="Ueda T."/>
            <person name="Umeda M."/>
            <person name="Ward J.M."/>
            <person name="Watanabe Y."/>
            <person name="Yazaki K."/>
            <person name="Yokoyama R."/>
            <person name="Yoshitake Y."/>
            <person name="Yotsui I."/>
            <person name="Zachgo S."/>
            <person name="Schmutz J."/>
        </authorList>
    </citation>
    <scope>NUCLEOTIDE SEQUENCE [LARGE SCALE GENOMIC DNA]</scope>
    <source>
        <strain evidence="3">Tak-1</strain>
    </source>
</reference>
<evidence type="ECO:0000313" key="3">
    <source>
        <dbReference type="Proteomes" id="UP000244005"/>
    </source>
</evidence>
<sequence>MESMTNLRRRIPSILLAALVLALSRLQASGAVDIWFWSEANCCGLSKGWLNFAEGSCIQVDPSTPSAQISKSSTSIVTRLYTGGSCTTEVGRYNGDFCVSGNKFTGARWNTICQRSQVLDDVSDDKQLASTNGSSGCKKLMDPNAVVYNSGEGNWVLMNDNATELYEQLTKVPDSEKVAWLTAQGATYTSKTEEKLLVAGNSYVATSSI</sequence>
<feature type="chain" id="PRO_5015315769" evidence="1">
    <location>
        <begin position="32"/>
        <end position="209"/>
    </location>
</feature>
<name>A0A2R6VY40_MARPO</name>
<organism evidence="2 3">
    <name type="scientific">Marchantia polymorpha</name>
    <name type="common">Common liverwort</name>
    <name type="synonym">Marchantia aquatica</name>
    <dbReference type="NCBI Taxonomy" id="3197"/>
    <lineage>
        <taxon>Eukaryota</taxon>
        <taxon>Viridiplantae</taxon>
        <taxon>Streptophyta</taxon>
        <taxon>Embryophyta</taxon>
        <taxon>Marchantiophyta</taxon>
        <taxon>Marchantiopsida</taxon>
        <taxon>Marchantiidae</taxon>
        <taxon>Marchantiales</taxon>
        <taxon>Marchantiaceae</taxon>
        <taxon>Marchantia</taxon>
    </lineage>
</organism>
<accession>A0A2R6VY40</accession>
<proteinExistence type="predicted"/>
<gene>
    <name evidence="2" type="ORF">MARPO_1222s0001</name>
</gene>
<dbReference type="Proteomes" id="UP000244005">
    <property type="component" value="Unassembled WGS sequence"/>
</dbReference>
<evidence type="ECO:0000256" key="1">
    <source>
        <dbReference type="SAM" id="SignalP"/>
    </source>
</evidence>
<evidence type="ECO:0000313" key="2">
    <source>
        <dbReference type="EMBL" id="PTQ26517.1"/>
    </source>
</evidence>
<dbReference type="EMBL" id="KZ773647">
    <property type="protein sequence ID" value="PTQ26517.1"/>
    <property type="molecule type" value="Genomic_DNA"/>
</dbReference>
<feature type="signal peptide" evidence="1">
    <location>
        <begin position="1"/>
        <end position="31"/>
    </location>
</feature>
<keyword evidence="3" id="KW-1185">Reference proteome</keyword>